<feature type="compositionally biased region" description="Low complexity" evidence="1">
    <location>
        <begin position="412"/>
        <end position="427"/>
    </location>
</feature>
<feature type="compositionally biased region" description="Low complexity" evidence="1">
    <location>
        <begin position="301"/>
        <end position="311"/>
    </location>
</feature>
<feature type="compositionally biased region" description="Polar residues" evidence="1">
    <location>
        <begin position="429"/>
        <end position="438"/>
    </location>
</feature>
<accession>A0A1I5ASC0</accession>
<feature type="compositionally biased region" description="Polar residues" evidence="1">
    <location>
        <begin position="222"/>
        <end position="237"/>
    </location>
</feature>
<dbReference type="RefSeq" id="WP_091649202.1">
    <property type="nucleotide sequence ID" value="NZ_FOVW01000001.1"/>
</dbReference>
<protein>
    <submittedName>
        <fullName evidence="2">Uncharacterized protein</fullName>
    </submittedName>
</protein>
<reference evidence="3" key="1">
    <citation type="submission" date="2016-10" db="EMBL/GenBank/DDBJ databases">
        <authorList>
            <person name="Varghese N."/>
            <person name="Submissions S."/>
        </authorList>
    </citation>
    <scope>NUCLEOTIDE SEQUENCE [LARGE SCALE GENOMIC DNA]</scope>
    <source>
        <strain evidence="3">DSM 15282</strain>
    </source>
</reference>
<evidence type="ECO:0000313" key="3">
    <source>
        <dbReference type="Proteomes" id="UP000199564"/>
    </source>
</evidence>
<sequence length="468" mass="53373">MKKLLSNYWHRSILAGIVFLGILFTQPSKAEDWNGVSFQVFYDELQPYGDWIKDARHGYIWLPAVQGDFHPYRTNGHWVMTEYGNTWVSYYDWGWAPFHYGRWYFDDYFQSWAWIPGYDWGPAWVSWRSGGGYYGWAPLGPAFSVNVRINIPTYHWVFLPCNRIYDRYSYRYYAPYNHRVKIINRTKIINNTVIYNNNTYITGPSRREVERTIRRTVPVYQVRQSSNPGRASVSRNSVDIYRPDLQASSRGRTVDARPSRVSSPDQVRSTRSAGTTNAGGRNSEIRSDERSAYPSRGGQNSRYESSPSRSSNDSRVRTAEPSRGRDANFEMRPYQENRRGSSPAPSRQGEVRNSPNTSREADVRRPSAPSRQSDVRTQPSRQSNVRTQPAPSRQESVRPDASRRSTPQVNTRSSAPSRSSSSPAGSRVQRPSSNTKSTGAKVESRSSSNRSSSGSTRGSSSRGNSRNN</sequence>
<feature type="compositionally biased region" description="Polar residues" evidence="1">
    <location>
        <begin position="369"/>
        <end position="394"/>
    </location>
</feature>
<dbReference type="InterPro" id="IPR046535">
    <property type="entry name" value="DUF6600"/>
</dbReference>
<feature type="region of interest" description="Disordered" evidence="1">
    <location>
        <begin position="221"/>
        <end position="468"/>
    </location>
</feature>
<gene>
    <name evidence="2" type="ORF">SAMN04488519_101261</name>
</gene>
<organism evidence="2 3">
    <name type="scientific">Algoriphagus ornithinivorans</name>
    <dbReference type="NCBI Taxonomy" id="226506"/>
    <lineage>
        <taxon>Bacteria</taxon>
        <taxon>Pseudomonadati</taxon>
        <taxon>Bacteroidota</taxon>
        <taxon>Cytophagia</taxon>
        <taxon>Cytophagales</taxon>
        <taxon>Cyclobacteriaceae</taxon>
        <taxon>Algoriphagus</taxon>
    </lineage>
</organism>
<dbReference type="AlphaFoldDB" id="A0A1I5ASC0"/>
<evidence type="ECO:0000256" key="1">
    <source>
        <dbReference type="SAM" id="MobiDB-lite"/>
    </source>
</evidence>
<feature type="compositionally biased region" description="Basic and acidic residues" evidence="1">
    <location>
        <begin position="312"/>
        <end position="339"/>
    </location>
</feature>
<dbReference type="STRING" id="226506.SAMN04488519_101261"/>
<dbReference type="Pfam" id="PF20245">
    <property type="entry name" value="DUF6600"/>
    <property type="match status" value="1"/>
</dbReference>
<feature type="compositionally biased region" description="Polar residues" evidence="1">
    <location>
        <begin position="260"/>
        <end position="280"/>
    </location>
</feature>
<evidence type="ECO:0000313" key="2">
    <source>
        <dbReference type="EMBL" id="SFN65345.1"/>
    </source>
</evidence>
<dbReference type="Proteomes" id="UP000199564">
    <property type="component" value="Unassembled WGS sequence"/>
</dbReference>
<feature type="compositionally biased region" description="Low complexity" evidence="1">
    <location>
        <begin position="445"/>
        <end position="468"/>
    </location>
</feature>
<proteinExistence type="predicted"/>
<dbReference type="EMBL" id="FOVW01000001">
    <property type="protein sequence ID" value="SFN65345.1"/>
    <property type="molecule type" value="Genomic_DNA"/>
</dbReference>
<keyword evidence="3" id="KW-1185">Reference proteome</keyword>
<name>A0A1I5ASC0_9BACT</name>